<accession>A0A8S1CTX8</accession>
<comment type="subcellular location">
    <subcellularLocation>
        <location evidence="1">Mitochondrion inner membrane</location>
        <topology evidence="1">Multi-pass membrane protein</topology>
    </subcellularLocation>
</comment>
<feature type="transmembrane region" description="Helical" evidence="10">
    <location>
        <begin position="84"/>
        <end position="104"/>
    </location>
</feature>
<sequence length="156" mass="17267">MSFNVENRADKISESKVKEKDDNFRLKAGIFLGSVCGMSALVGFSSTLAAAKKRDPDFFDKGLTSQTVGKRVVHEAGPALAMRALGWGTFYAVTGCGILFYGIWKMLGVKDLHEFRTKMGHMLPRIPKNDPPQGRTEFENLTDLLKYVSEEGSKKS</sequence>
<keyword evidence="4 10" id="KW-0812">Transmembrane</keyword>
<comment type="similarity">
    <text evidence="2">Belongs to the TMEM242 family.</text>
</comment>
<dbReference type="GO" id="GO:0005743">
    <property type="term" value="C:mitochondrial inner membrane"/>
    <property type="evidence" value="ECO:0007669"/>
    <property type="project" value="UniProtKB-SubCell"/>
</dbReference>
<evidence type="ECO:0000256" key="4">
    <source>
        <dbReference type="ARBA" id="ARBA00022692"/>
    </source>
</evidence>
<proteinExistence type="inferred from homology"/>
<dbReference type="PANTHER" id="PTHR13141:SF4">
    <property type="entry name" value="TRANSMEMBRANE PROTEIN 242"/>
    <property type="match status" value="1"/>
</dbReference>
<evidence type="ECO:0000256" key="10">
    <source>
        <dbReference type="SAM" id="Phobius"/>
    </source>
</evidence>
<organism evidence="11 12">
    <name type="scientific">Cloeon dipterum</name>
    <dbReference type="NCBI Taxonomy" id="197152"/>
    <lineage>
        <taxon>Eukaryota</taxon>
        <taxon>Metazoa</taxon>
        <taxon>Ecdysozoa</taxon>
        <taxon>Arthropoda</taxon>
        <taxon>Hexapoda</taxon>
        <taxon>Insecta</taxon>
        <taxon>Pterygota</taxon>
        <taxon>Palaeoptera</taxon>
        <taxon>Ephemeroptera</taxon>
        <taxon>Pisciforma</taxon>
        <taxon>Baetidae</taxon>
        <taxon>Cloeon</taxon>
    </lineage>
</organism>
<keyword evidence="5" id="KW-0999">Mitochondrion inner membrane</keyword>
<evidence type="ECO:0000256" key="1">
    <source>
        <dbReference type="ARBA" id="ARBA00004448"/>
    </source>
</evidence>
<reference evidence="11 12" key="1">
    <citation type="submission" date="2020-04" db="EMBL/GenBank/DDBJ databases">
        <authorList>
            <person name="Alioto T."/>
            <person name="Alioto T."/>
            <person name="Gomez Garrido J."/>
        </authorList>
    </citation>
    <scope>NUCLEOTIDE SEQUENCE [LARGE SCALE GENOMIC DNA]</scope>
</reference>
<keyword evidence="6 10" id="KW-1133">Transmembrane helix</keyword>
<gene>
    <name evidence="11" type="ORF">CLODIP_2_CD04640</name>
</gene>
<evidence type="ECO:0000256" key="9">
    <source>
        <dbReference type="ARBA" id="ARBA00045905"/>
    </source>
</evidence>
<evidence type="ECO:0000256" key="3">
    <source>
        <dbReference type="ARBA" id="ARBA00013934"/>
    </source>
</evidence>
<feature type="transmembrane region" description="Helical" evidence="10">
    <location>
        <begin position="28"/>
        <end position="51"/>
    </location>
</feature>
<dbReference type="EMBL" id="CADEPI010000061">
    <property type="protein sequence ID" value="CAB3371411.1"/>
    <property type="molecule type" value="Genomic_DNA"/>
</dbReference>
<protein>
    <recommendedName>
        <fullName evidence="3">Transmembrane protein 242</fullName>
    </recommendedName>
</protein>
<evidence type="ECO:0000256" key="2">
    <source>
        <dbReference type="ARBA" id="ARBA00007570"/>
    </source>
</evidence>
<dbReference type="InterPro" id="IPR009792">
    <property type="entry name" value="TMEM242"/>
</dbReference>
<evidence type="ECO:0000313" key="11">
    <source>
        <dbReference type="EMBL" id="CAB3371411.1"/>
    </source>
</evidence>
<dbReference type="Proteomes" id="UP000494165">
    <property type="component" value="Unassembled WGS sequence"/>
</dbReference>
<name>A0A8S1CTX8_9INSE</name>
<keyword evidence="8 10" id="KW-0472">Membrane</keyword>
<keyword evidence="12" id="KW-1185">Reference proteome</keyword>
<dbReference type="Pfam" id="PF07096">
    <property type="entry name" value="DUF1358"/>
    <property type="match status" value="1"/>
</dbReference>
<keyword evidence="7" id="KW-0496">Mitochondrion</keyword>
<evidence type="ECO:0000256" key="5">
    <source>
        <dbReference type="ARBA" id="ARBA00022792"/>
    </source>
</evidence>
<evidence type="ECO:0000256" key="8">
    <source>
        <dbReference type="ARBA" id="ARBA00023136"/>
    </source>
</evidence>
<dbReference type="PANTHER" id="PTHR13141">
    <property type="entry name" value="TRANSMEMBRANE PROTEIN 242"/>
    <property type="match status" value="1"/>
</dbReference>
<dbReference type="AlphaFoldDB" id="A0A8S1CTX8"/>
<comment type="caution">
    <text evidence="11">The sequence shown here is derived from an EMBL/GenBank/DDBJ whole genome shotgun (WGS) entry which is preliminary data.</text>
</comment>
<evidence type="ECO:0000256" key="6">
    <source>
        <dbReference type="ARBA" id="ARBA00022989"/>
    </source>
</evidence>
<dbReference type="OrthoDB" id="2378895at2759"/>
<comment type="function">
    <text evidence="9">Scaffold protein that participates in the c-ring assembly of mitochondrial ATP synthase (F(1)F(0) ATP synthase or complex V) by facilitating the membrane insertion and oligomer formation of the subunit c/ATP5MC3. Participates in the incorporation of the c-ring into vestigial complexes. Additionally influences the incorporation of subunits MT-ATP6, MT-ATP8, ATP5MJ, and ATP5MK in the ATP synthase.</text>
</comment>
<evidence type="ECO:0000256" key="7">
    <source>
        <dbReference type="ARBA" id="ARBA00023128"/>
    </source>
</evidence>
<evidence type="ECO:0000313" key="12">
    <source>
        <dbReference type="Proteomes" id="UP000494165"/>
    </source>
</evidence>